<proteinExistence type="predicted"/>
<sequence length="158" mass="17791">MVENKNETKPINEIIQEVVKEFLSYLGVKAKVDVKEEKNGYYANIKAKPYAGLLIGKRGANLKALQYLVRLVVKKRADHFVPLILDVSGYRMRRVNFLKKKALAVAKIVLETKKEMALDQLTDKEIAIVSETLSQISGIKFYTIKGTGNKKNVIVAPQ</sequence>
<dbReference type="GO" id="GO:0003723">
    <property type="term" value="F:RNA binding"/>
    <property type="evidence" value="ECO:0007669"/>
    <property type="project" value="InterPro"/>
</dbReference>
<dbReference type="Pfam" id="PF13083">
    <property type="entry name" value="KH_KhpA-B"/>
    <property type="match status" value="1"/>
</dbReference>
<gene>
    <name evidence="1" type="ORF">ENT60_02005</name>
</gene>
<dbReference type="Gene3D" id="3.30.300.20">
    <property type="match status" value="1"/>
</dbReference>
<reference evidence="1" key="1">
    <citation type="journal article" date="2020" name="mSystems">
        <title>Genome- and Community-Level Interaction Insights into Carbon Utilization and Element Cycling Functions of Hydrothermarchaeota in Hydrothermal Sediment.</title>
        <authorList>
            <person name="Zhou Z."/>
            <person name="Liu Y."/>
            <person name="Xu W."/>
            <person name="Pan J."/>
            <person name="Luo Z.H."/>
            <person name="Li M."/>
        </authorList>
    </citation>
    <scope>NUCLEOTIDE SEQUENCE [LARGE SCALE GENOMIC DNA]</scope>
    <source>
        <strain evidence="1">SpSt-594</strain>
    </source>
</reference>
<protein>
    <submittedName>
        <fullName evidence="1">KH domain-containing protein</fullName>
    </submittedName>
</protein>
<dbReference type="EMBL" id="DSZH01000093">
    <property type="protein sequence ID" value="HGU47321.1"/>
    <property type="molecule type" value="Genomic_DNA"/>
</dbReference>
<dbReference type="PANTHER" id="PTHR35800:SF1">
    <property type="entry name" value="RNA-BINDING PROTEIN KHPB"/>
    <property type="match status" value="1"/>
</dbReference>
<dbReference type="PANTHER" id="PTHR35800">
    <property type="entry name" value="PROTEIN JAG"/>
    <property type="match status" value="1"/>
</dbReference>
<dbReference type="AlphaFoldDB" id="A0A7C4S196"/>
<evidence type="ECO:0000313" key="1">
    <source>
        <dbReference type="EMBL" id="HGU47321.1"/>
    </source>
</evidence>
<dbReference type="CDD" id="cd02414">
    <property type="entry name" value="KH-II_Jag"/>
    <property type="match status" value="1"/>
</dbReference>
<dbReference type="InterPro" id="IPR036867">
    <property type="entry name" value="R3H_dom_sf"/>
</dbReference>
<comment type="caution">
    <text evidence="1">The sequence shown here is derived from an EMBL/GenBank/DDBJ whole genome shotgun (WGS) entry which is preliminary data.</text>
</comment>
<name>A0A7C4S196_UNCW3</name>
<dbReference type="InterPro" id="IPR039247">
    <property type="entry name" value="KhpB"/>
</dbReference>
<organism evidence="1">
    <name type="scientific">candidate division WOR-3 bacterium</name>
    <dbReference type="NCBI Taxonomy" id="2052148"/>
    <lineage>
        <taxon>Bacteria</taxon>
        <taxon>Bacteria division WOR-3</taxon>
    </lineage>
</organism>
<dbReference type="Gene3D" id="3.30.1370.50">
    <property type="entry name" value="R3H-like domain"/>
    <property type="match status" value="1"/>
</dbReference>
<dbReference type="InterPro" id="IPR038008">
    <property type="entry name" value="Jag_KH"/>
</dbReference>
<accession>A0A7C4S196</accession>
<dbReference type="InterPro" id="IPR015946">
    <property type="entry name" value="KH_dom-like_a/b"/>
</dbReference>